<dbReference type="OrthoDB" id="9777242at2"/>
<dbReference type="EMBL" id="SLYC01000046">
    <property type="protein sequence ID" value="TCP97362.1"/>
    <property type="molecule type" value="Genomic_DNA"/>
</dbReference>
<sequence>MSLFLGKIHYWLYNKIVSYELIEKEIIKWASEKGLNLEDLIRSTYAEFGAPLDNRPLEDIIDTSNIHGWLQNKINNAELRQAALITNILNRDKSFKEELMEVFKEQGIVAAKKYNGHSPDTPETMYNFLSDVLLEGMPCDRVSDILDNNDHEFIWVTTMCLHKPYWEKVGGDVKNFYDLRDVWIKYFVQSLNPKFNYERAADGVQKIKRV</sequence>
<name>A0A4R2TQS3_9FIRM</name>
<comment type="caution">
    <text evidence="1">The sequence shown here is derived from an EMBL/GenBank/DDBJ whole genome shotgun (WGS) entry which is preliminary data.</text>
</comment>
<dbReference type="AlphaFoldDB" id="A0A4R2TQS3"/>
<reference evidence="1 2" key="1">
    <citation type="submission" date="2019-03" db="EMBL/GenBank/DDBJ databases">
        <title>Genomic Encyclopedia of Type Strains, Phase IV (KMG-IV): sequencing the most valuable type-strain genomes for metagenomic binning, comparative biology and taxonomic classification.</title>
        <authorList>
            <person name="Goeker M."/>
        </authorList>
    </citation>
    <scope>NUCLEOTIDE SEQUENCE [LARGE SCALE GENOMIC DNA]</scope>
    <source>
        <strain evidence="1 2">DSM 100013</strain>
    </source>
</reference>
<organism evidence="1 2">
    <name type="scientific">Serpentinicella alkaliphila</name>
    <dbReference type="NCBI Taxonomy" id="1734049"/>
    <lineage>
        <taxon>Bacteria</taxon>
        <taxon>Bacillati</taxon>
        <taxon>Bacillota</taxon>
        <taxon>Clostridia</taxon>
        <taxon>Peptostreptococcales</taxon>
        <taxon>Natronincolaceae</taxon>
        <taxon>Serpentinicella</taxon>
    </lineage>
</organism>
<dbReference type="RefSeq" id="WP_132849474.1">
    <property type="nucleotide sequence ID" value="NZ_CP058648.1"/>
</dbReference>
<gene>
    <name evidence="1" type="ORF">EDD79_10463</name>
</gene>
<dbReference type="Proteomes" id="UP000295504">
    <property type="component" value="Unassembled WGS sequence"/>
</dbReference>
<keyword evidence="2" id="KW-1185">Reference proteome</keyword>
<proteinExistence type="predicted"/>
<accession>A0A4R2TQS3</accession>
<protein>
    <submittedName>
        <fullName evidence="1">Uncharacterized protein</fullName>
    </submittedName>
</protein>
<evidence type="ECO:0000313" key="1">
    <source>
        <dbReference type="EMBL" id="TCP97362.1"/>
    </source>
</evidence>
<evidence type="ECO:0000313" key="2">
    <source>
        <dbReference type="Proteomes" id="UP000295504"/>
    </source>
</evidence>